<dbReference type="GO" id="GO:0016787">
    <property type="term" value="F:hydrolase activity"/>
    <property type="evidence" value="ECO:0007669"/>
    <property type="project" value="UniProtKB-KW"/>
</dbReference>
<sequence>MKSPILKLRRALAVGITAGILLSSSNAIAAEQVVLKYKILREKISVQELTRLTETGTPSPALATYLKLAGKSPEDIRQPLTQVVKVNPRLLDRVLNSWAGNAVLDQISPAIHTPSNQANRQALRAALTLSASPDGKLTLMEVLQNYPTQEVEVEGDRLVGAYRQLSRLSDRLENLLNRGRLF</sequence>
<comment type="caution">
    <text evidence="3">The sequence shown here is derived from an EMBL/GenBank/DDBJ whole genome shotgun (WGS) entry which is preliminary data.</text>
</comment>
<proteinExistence type="predicted"/>
<accession>A0ABV0J4J5</accession>
<evidence type="ECO:0000313" key="3">
    <source>
        <dbReference type="EMBL" id="MEP0816701.1"/>
    </source>
</evidence>
<dbReference type="Proteomes" id="UP001464891">
    <property type="component" value="Unassembled WGS sequence"/>
</dbReference>
<keyword evidence="1" id="KW-0732">Signal</keyword>
<gene>
    <name evidence="3" type="ORF">NC998_06295</name>
</gene>
<evidence type="ECO:0000259" key="2">
    <source>
        <dbReference type="Pfam" id="PF07176"/>
    </source>
</evidence>
<feature type="signal peptide" evidence="1">
    <location>
        <begin position="1"/>
        <end position="29"/>
    </location>
</feature>
<keyword evidence="4" id="KW-1185">Reference proteome</keyword>
<name>A0ABV0J4J5_9CYAN</name>
<evidence type="ECO:0000256" key="1">
    <source>
        <dbReference type="SAM" id="SignalP"/>
    </source>
</evidence>
<protein>
    <submittedName>
        <fullName evidence="3">Alpha/beta hydrolase</fullName>
    </submittedName>
</protein>
<dbReference type="InterPro" id="IPR010802">
    <property type="entry name" value="DUF1400"/>
</dbReference>
<dbReference type="EMBL" id="JAMPKM010000002">
    <property type="protein sequence ID" value="MEP0816701.1"/>
    <property type="molecule type" value="Genomic_DNA"/>
</dbReference>
<reference evidence="3 4" key="1">
    <citation type="submission" date="2022-04" db="EMBL/GenBank/DDBJ databases">
        <title>Positive selection, recombination, and allopatry shape intraspecific diversity of widespread and dominant cyanobacteria.</title>
        <authorList>
            <person name="Wei J."/>
            <person name="Shu W."/>
            <person name="Hu C."/>
        </authorList>
    </citation>
    <scope>NUCLEOTIDE SEQUENCE [LARGE SCALE GENOMIC DNA]</scope>
    <source>
        <strain evidence="3 4">GB2-A4</strain>
    </source>
</reference>
<feature type="domain" description="DUF1400" evidence="2">
    <location>
        <begin position="29"/>
        <end position="153"/>
    </location>
</feature>
<organism evidence="3 4">
    <name type="scientific">Trichocoleus desertorum GB2-A4</name>
    <dbReference type="NCBI Taxonomy" id="2933944"/>
    <lineage>
        <taxon>Bacteria</taxon>
        <taxon>Bacillati</taxon>
        <taxon>Cyanobacteriota</taxon>
        <taxon>Cyanophyceae</taxon>
        <taxon>Leptolyngbyales</taxon>
        <taxon>Trichocoleusaceae</taxon>
        <taxon>Trichocoleus</taxon>
    </lineage>
</organism>
<dbReference type="Pfam" id="PF07176">
    <property type="entry name" value="DUF1400"/>
    <property type="match status" value="1"/>
</dbReference>
<feature type="chain" id="PRO_5045374347" evidence="1">
    <location>
        <begin position="30"/>
        <end position="182"/>
    </location>
</feature>
<dbReference type="RefSeq" id="WP_190434251.1">
    <property type="nucleotide sequence ID" value="NZ_JAMPKM010000002.1"/>
</dbReference>
<evidence type="ECO:0000313" key="4">
    <source>
        <dbReference type="Proteomes" id="UP001464891"/>
    </source>
</evidence>
<keyword evidence="3" id="KW-0378">Hydrolase</keyword>